<dbReference type="RefSeq" id="WP_090845381.1">
    <property type="nucleotide sequence ID" value="NZ_FNXG01000001.1"/>
</dbReference>
<dbReference type="EMBL" id="FNXG01000001">
    <property type="protein sequence ID" value="SEH67885.1"/>
    <property type="molecule type" value="Genomic_DNA"/>
</dbReference>
<dbReference type="InterPro" id="IPR042183">
    <property type="entry name" value="MmgE/PrpD_sf_1"/>
</dbReference>
<dbReference type="Pfam" id="PF03972">
    <property type="entry name" value="MmgE_PrpD_N"/>
    <property type="match status" value="1"/>
</dbReference>
<evidence type="ECO:0000259" key="3">
    <source>
        <dbReference type="Pfam" id="PF19305"/>
    </source>
</evidence>
<feature type="domain" description="MmgE/PrpD C-terminal" evidence="3">
    <location>
        <begin position="280"/>
        <end position="452"/>
    </location>
</feature>
<dbReference type="Gene3D" id="1.10.4100.10">
    <property type="entry name" value="2-methylcitrate dehydratase PrpD"/>
    <property type="match status" value="1"/>
</dbReference>
<accession>A0A1H6JZF5</accession>
<name>A0A1H6JZF5_9RHOB</name>
<dbReference type="GO" id="GO:0016829">
    <property type="term" value="F:lyase activity"/>
    <property type="evidence" value="ECO:0007669"/>
    <property type="project" value="InterPro"/>
</dbReference>
<evidence type="ECO:0000313" key="4">
    <source>
        <dbReference type="EMBL" id="SEH67885.1"/>
    </source>
</evidence>
<dbReference type="PANTHER" id="PTHR16943:SF8">
    <property type="entry name" value="2-METHYLCITRATE DEHYDRATASE"/>
    <property type="match status" value="1"/>
</dbReference>
<dbReference type="AlphaFoldDB" id="A0A1H6JZF5"/>
<comment type="similarity">
    <text evidence="1">Belongs to the PrpD family.</text>
</comment>
<sequence>MLDNSSQTDTLIARRLAAFAGTLDGDAIPAEVRERARYLILDAVGIALASTQYDFSHRTLNALREFGEGPSPVIGYGTHLALRDAVTMNGFLIHGLDYDDTHTRGVIHATASCLPTALGMGDDLGASGHDLVTAYIAGMEVATRLGSVAKGGFHQTGFHPTGLIGIFAATLIAGRMRDLTEDQLASAQGIALSLASGSLEFLQDGAWTKRIHPGIAGAQGITAAALARNGFVGPKAAYEGRFGLYASHLGPLAENCDLSLATEALGETWEVANVAVKPLPACHFTHASADAAVILRESHGLTADMIDSIRALIPAEVVKTVCEPVATKKRPQNSYDAQFSIPFAVASGIRHGRFGLRELEPEALNDPETLALAHKVDYEIDPDAPFPKYYSGEVIVRLKDGRELRHREEINRGSSDRPLSAGDITTKFRENAAMALSASALSRVEDAVLSLDDIGNAQDFAALLAGN</sequence>
<dbReference type="Pfam" id="PF19305">
    <property type="entry name" value="MmgE_PrpD_C"/>
    <property type="match status" value="1"/>
</dbReference>
<dbReference type="Proteomes" id="UP000199125">
    <property type="component" value="Unassembled WGS sequence"/>
</dbReference>
<dbReference type="InterPro" id="IPR045336">
    <property type="entry name" value="MmgE_PrpD_N"/>
</dbReference>
<dbReference type="STRING" id="65735.SAMN04488075_0743"/>
<evidence type="ECO:0000259" key="2">
    <source>
        <dbReference type="Pfam" id="PF03972"/>
    </source>
</evidence>
<dbReference type="InterPro" id="IPR036148">
    <property type="entry name" value="MmgE/PrpD_sf"/>
</dbReference>
<dbReference type="InterPro" id="IPR045337">
    <property type="entry name" value="MmgE_PrpD_C"/>
</dbReference>
<reference evidence="5" key="1">
    <citation type="submission" date="2016-10" db="EMBL/GenBank/DDBJ databases">
        <authorList>
            <person name="Varghese N."/>
            <person name="Submissions S."/>
        </authorList>
    </citation>
    <scope>NUCLEOTIDE SEQUENCE [LARGE SCALE GENOMIC DNA]</scope>
    <source>
        <strain evidence="5">DSM 11593</strain>
    </source>
</reference>
<organism evidence="4 5">
    <name type="scientific">Paracoccus alkenifer</name>
    <dbReference type="NCBI Taxonomy" id="65735"/>
    <lineage>
        <taxon>Bacteria</taxon>
        <taxon>Pseudomonadati</taxon>
        <taxon>Pseudomonadota</taxon>
        <taxon>Alphaproteobacteria</taxon>
        <taxon>Rhodobacterales</taxon>
        <taxon>Paracoccaceae</taxon>
        <taxon>Paracoccus</taxon>
    </lineage>
</organism>
<proteinExistence type="inferred from homology"/>
<dbReference type="InterPro" id="IPR005656">
    <property type="entry name" value="MmgE_PrpD"/>
</dbReference>
<gene>
    <name evidence="4" type="ORF">SAMN04488075_0743</name>
</gene>
<dbReference type="Gene3D" id="3.30.1330.120">
    <property type="entry name" value="2-methylcitrate dehydratase PrpD"/>
    <property type="match status" value="1"/>
</dbReference>
<keyword evidence="5" id="KW-1185">Reference proteome</keyword>
<dbReference type="PANTHER" id="PTHR16943">
    <property type="entry name" value="2-METHYLCITRATE DEHYDRATASE-RELATED"/>
    <property type="match status" value="1"/>
</dbReference>
<feature type="domain" description="MmgE/PrpD N-terminal" evidence="2">
    <location>
        <begin position="14"/>
        <end position="250"/>
    </location>
</feature>
<evidence type="ECO:0000256" key="1">
    <source>
        <dbReference type="ARBA" id="ARBA00006174"/>
    </source>
</evidence>
<dbReference type="SUPFAM" id="SSF103378">
    <property type="entry name" value="2-methylcitrate dehydratase PrpD"/>
    <property type="match status" value="1"/>
</dbReference>
<protein>
    <submittedName>
        <fullName evidence="4">2-methylcitrate dehydratase PrpD</fullName>
    </submittedName>
</protein>
<dbReference type="OrthoDB" id="9795089at2"/>
<dbReference type="InterPro" id="IPR042188">
    <property type="entry name" value="MmgE/PrpD_sf_2"/>
</dbReference>
<evidence type="ECO:0000313" key="5">
    <source>
        <dbReference type="Proteomes" id="UP000199125"/>
    </source>
</evidence>